<reference evidence="3" key="1">
    <citation type="submission" date="2020-10" db="EMBL/GenBank/DDBJ databases">
        <title>Unveiling of a novel bifunctional photoreceptor, Dualchrome1, isolated from a cosmopolitan green alga.</title>
        <authorList>
            <person name="Suzuki S."/>
            <person name="Kawachi M."/>
        </authorList>
    </citation>
    <scope>NUCLEOTIDE SEQUENCE</scope>
    <source>
        <strain evidence="3">NIES 2893</strain>
    </source>
</reference>
<evidence type="ECO:0000256" key="1">
    <source>
        <dbReference type="SAM" id="Coils"/>
    </source>
</evidence>
<feature type="region of interest" description="Disordered" evidence="2">
    <location>
        <begin position="20"/>
        <end position="50"/>
    </location>
</feature>
<evidence type="ECO:0000313" key="3">
    <source>
        <dbReference type="EMBL" id="GHP06106.1"/>
    </source>
</evidence>
<name>A0A830HFK2_9CHLO</name>
<feature type="coiled-coil region" evidence="1">
    <location>
        <begin position="510"/>
        <end position="544"/>
    </location>
</feature>
<keyword evidence="4" id="KW-1185">Reference proteome</keyword>
<protein>
    <submittedName>
        <fullName evidence="3">Uncharacterized protein</fullName>
    </submittedName>
</protein>
<sequence length="805" mass="85172">MSSKSQDKASFLTAGRAKLDAFRSSKSKKSSSSKKSKKSSKSSLSSHPQSLQEDFIAPAIGGVQPTLIGDGVGIIGQVVALPPAVLEGDHTHSAVASISTDSVIPGSLDRNLNENSGSTQFHVLEDEPHSPVSAVPSFQFQQRRSESTNSLTAYEQSFDDADEEEDPDTSQINAALLPPTPGDNGVERKTRRRGTESPPSPIHLNDGKSAQSTDENGTNESDELANQKSPSASYAALSDAYLTTTASVPPPPSSSYAALSDAYLTTQSSVVPEPEPEPLPPPLPSASYAALSDAYLTTTASVPPPPSSSYAALSDAYLTTQSSVVPEPEPEPLPPPLPSSSSYAALSDAYLTTTASVPPPPSSSYAALSDAYLTTQSSVVPEPEPEPLPPPPPPSSSYAALSDSYLTTTASVVPEPEPEPENQPPQLPTTRPTSNSQIGQKYLESIAQPRPPPSPPPPPPPATTWPNSSDSVPSPSHPPLAGTTSAEDAPSYEELIDQLTREKFDLQRGLESQLSAMDNLVTENENLTEQYNAQGARLSALQEELTTVRESAMTLAATSEMLVRERDGAKAASAAAIERSQQLAAEVIQLEETVLKLKSEKLRRERMTQQQLVAEAFREKTQTTPPPPPHPLPQPQETERVVAKSEQENASVQQQSSSIVAAAAAAAAPSVQVERALSPLLEETVRAQPPPLPEELRQALAMLPDGDRRLAESILSVLEEMSENPTALAEENARLKRRLGAATQALELAEARARGAAASTKASSTSNSKSPADDSARVPLVPNFVTRLLAPPPTAATRAHSRVPM</sequence>
<feature type="compositionally biased region" description="Basic and acidic residues" evidence="2">
    <location>
        <begin position="637"/>
        <end position="647"/>
    </location>
</feature>
<dbReference type="PANTHER" id="PTHR47490:SF2">
    <property type="entry name" value="PROTEIN BLISTER"/>
    <property type="match status" value="1"/>
</dbReference>
<feature type="compositionally biased region" description="Low complexity" evidence="2">
    <location>
        <begin position="751"/>
        <end position="770"/>
    </location>
</feature>
<feature type="compositionally biased region" description="Polar residues" evidence="2">
    <location>
        <begin position="429"/>
        <end position="439"/>
    </location>
</feature>
<dbReference type="AlphaFoldDB" id="A0A830HFK2"/>
<feature type="region of interest" description="Disordered" evidence="2">
    <location>
        <begin position="375"/>
        <end position="491"/>
    </location>
</feature>
<feature type="region of interest" description="Disordered" evidence="2">
    <location>
        <begin position="321"/>
        <end position="343"/>
    </location>
</feature>
<feature type="compositionally biased region" description="Basic residues" evidence="2">
    <location>
        <begin position="25"/>
        <end position="40"/>
    </location>
</feature>
<feature type="region of interest" description="Disordered" evidence="2">
    <location>
        <begin position="619"/>
        <end position="654"/>
    </location>
</feature>
<dbReference type="Proteomes" id="UP000660262">
    <property type="component" value="Unassembled WGS sequence"/>
</dbReference>
<organism evidence="3 4">
    <name type="scientific">Pycnococcus provasolii</name>
    <dbReference type="NCBI Taxonomy" id="41880"/>
    <lineage>
        <taxon>Eukaryota</taxon>
        <taxon>Viridiplantae</taxon>
        <taxon>Chlorophyta</taxon>
        <taxon>Pseudoscourfieldiophyceae</taxon>
        <taxon>Pseudoscourfieldiales</taxon>
        <taxon>Pycnococcaceae</taxon>
        <taxon>Pycnococcus</taxon>
    </lineage>
</organism>
<gene>
    <name evidence="3" type="ORF">PPROV_000485300</name>
</gene>
<dbReference type="InterPro" id="IPR044194">
    <property type="entry name" value="BLISTER"/>
</dbReference>
<comment type="caution">
    <text evidence="3">The sequence shown here is derived from an EMBL/GenBank/DDBJ whole genome shotgun (WGS) entry which is preliminary data.</text>
</comment>
<dbReference type="EMBL" id="BNJQ01000012">
    <property type="protein sequence ID" value="GHP06106.1"/>
    <property type="molecule type" value="Genomic_DNA"/>
</dbReference>
<dbReference type="OrthoDB" id="552182at2759"/>
<accession>A0A830HFK2</accession>
<feature type="compositionally biased region" description="Pro residues" evidence="2">
    <location>
        <begin position="449"/>
        <end position="463"/>
    </location>
</feature>
<feature type="region of interest" description="Disordered" evidence="2">
    <location>
        <begin position="751"/>
        <end position="778"/>
    </location>
</feature>
<feature type="compositionally biased region" description="Acidic residues" evidence="2">
    <location>
        <begin position="158"/>
        <end position="168"/>
    </location>
</feature>
<feature type="compositionally biased region" description="Polar residues" evidence="2">
    <location>
        <begin position="208"/>
        <end position="228"/>
    </location>
</feature>
<keyword evidence="1" id="KW-0175">Coiled coil</keyword>
<feature type="region of interest" description="Disordered" evidence="2">
    <location>
        <begin position="267"/>
        <end position="286"/>
    </location>
</feature>
<dbReference type="PANTHER" id="PTHR47490">
    <property type="entry name" value="PROTEIN BLISTER"/>
    <property type="match status" value="1"/>
</dbReference>
<evidence type="ECO:0000313" key="4">
    <source>
        <dbReference type="Proteomes" id="UP000660262"/>
    </source>
</evidence>
<feature type="compositionally biased region" description="Pro residues" evidence="2">
    <location>
        <begin position="624"/>
        <end position="634"/>
    </location>
</feature>
<proteinExistence type="predicted"/>
<dbReference type="GO" id="GO:0040008">
    <property type="term" value="P:regulation of growth"/>
    <property type="evidence" value="ECO:0007669"/>
    <property type="project" value="InterPro"/>
</dbReference>
<feature type="region of interest" description="Disordered" evidence="2">
    <location>
        <begin position="158"/>
        <end position="233"/>
    </location>
</feature>
<evidence type="ECO:0000256" key="2">
    <source>
        <dbReference type="SAM" id="MobiDB-lite"/>
    </source>
</evidence>
<feature type="compositionally biased region" description="Pro residues" evidence="2">
    <location>
        <begin position="386"/>
        <end position="395"/>
    </location>
</feature>